<gene>
    <name evidence="1" type="ORF">JHL16_02695</name>
</gene>
<organism evidence="1 2">
    <name type="scientific">Taklimakanibacter albus</name>
    <dbReference type="NCBI Taxonomy" id="2800327"/>
    <lineage>
        <taxon>Bacteria</taxon>
        <taxon>Pseudomonadati</taxon>
        <taxon>Pseudomonadota</taxon>
        <taxon>Alphaproteobacteria</taxon>
        <taxon>Hyphomicrobiales</taxon>
        <taxon>Aestuariivirgaceae</taxon>
        <taxon>Taklimakanibacter</taxon>
    </lineage>
</organism>
<comment type="caution">
    <text evidence="1">The sequence shown here is derived from an EMBL/GenBank/DDBJ whole genome shotgun (WGS) entry which is preliminary data.</text>
</comment>
<name>A0ACC5QXY3_9HYPH</name>
<evidence type="ECO:0000313" key="1">
    <source>
        <dbReference type="EMBL" id="MBK1865246.1"/>
    </source>
</evidence>
<dbReference type="Proteomes" id="UP000616151">
    <property type="component" value="Unassembled WGS sequence"/>
</dbReference>
<accession>A0ACC5QXY3</accession>
<reference evidence="1" key="1">
    <citation type="submission" date="2021-01" db="EMBL/GenBank/DDBJ databases">
        <authorList>
            <person name="Sun Q."/>
        </authorList>
    </citation>
    <scope>NUCLEOTIDE SEQUENCE</scope>
    <source>
        <strain evidence="1">YIM B02566</strain>
    </source>
</reference>
<dbReference type="EMBL" id="JAENHL010000004">
    <property type="protein sequence ID" value="MBK1865246.1"/>
    <property type="molecule type" value="Genomic_DNA"/>
</dbReference>
<evidence type="ECO:0000313" key="2">
    <source>
        <dbReference type="Proteomes" id="UP000616151"/>
    </source>
</evidence>
<proteinExistence type="predicted"/>
<keyword evidence="2" id="KW-1185">Reference proteome</keyword>
<protein>
    <submittedName>
        <fullName evidence="1">Sugar-binding transcriptional regulator</fullName>
    </submittedName>
</protein>
<sequence length="316" mass="33804">MARAAWLYYVGGLNQEAAAKRLGITRARVNKLLQDARETGVVSITINPTNVGLLPVEDSIRDRFGLDFCICTPALGSDRNGAEASDLLKDFAFRAVGAAAAAHLRTHLASREDAIIGTGWGRTLQQMTLQLAGVRAPKARFISVMGSLTANSAYNPFEVVHAFARATGGEGYVMPVPFIADSVEDRKVLLAQRSVQQALELGRSASVAYISIGELTEDSLLRRQKMLTAEEVVELRAAGAVGDTNGIFFDDEGRAVDHPLNQRTLALGLQELHKANAVGLIAGQSKLRAAHAFLKSGAARGLIIDGDTALLLMKEI</sequence>